<proteinExistence type="predicted"/>
<keyword evidence="2" id="KW-1185">Reference proteome</keyword>
<organism evidence="1 2">
    <name type="scientific">Flavobacterium hungaricum</name>
    <dbReference type="NCBI Taxonomy" id="2082725"/>
    <lineage>
        <taxon>Bacteria</taxon>
        <taxon>Pseudomonadati</taxon>
        <taxon>Bacteroidota</taxon>
        <taxon>Flavobacteriia</taxon>
        <taxon>Flavobacteriales</taxon>
        <taxon>Flavobacteriaceae</taxon>
        <taxon>Flavobacterium</taxon>
    </lineage>
</organism>
<reference evidence="1 2" key="1">
    <citation type="submission" date="2018-07" db="EMBL/GenBank/DDBJ databases">
        <title>Genome assembly of strain KB82.</title>
        <authorList>
            <person name="Kukolya J."/>
            <person name="Horvath B."/>
            <person name="Nagy I."/>
            <person name="Toth A."/>
        </authorList>
    </citation>
    <scope>NUCLEOTIDE SEQUENCE [LARGE SCALE GENOMIC DNA]</scope>
    <source>
        <strain evidence="1 2">Kb82</strain>
    </source>
</reference>
<evidence type="ECO:0000313" key="2">
    <source>
        <dbReference type="Proteomes" id="UP000640614"/>
    </source>
</evidence>
<sequence>MKILLKNNTKESNKSRLTDSIFYQKNLDIINFITSDYDKNGINDTVCLSSKNSIVKFSIILNGKNVIETTKLLIPMADIESERKHNFFLFGNKSDTISLIQEYGATRDAMSCIIYFDKFQKEFIAKYIIYKYTNNKTGHMIEDTIIKDKPIKR</sequence>
<name>A0ABR9TNG2_9FLAO</name>
<gene>
    <name evidence="1" type="ORF">C4F50_17860</name>
</gene>
<accession>A0ABR9TNG2</accession>
<evidence type="ECO:0000313" key="1">
    <source>
        <dbReference type="EMBL" id="MBE8726786.1"/>
    </source>
</evidence>
<protein>
    <submittedName>
        <fullName evidence="1">Uncharacterized protein</fullName>
    </submittedName>
</protein>
<comment type="caution">
    <text evidence="1">The sequence shown here is derived from an EMBL/GenBank/DDBJ whole genome shotgun (WGS) entry which is preliminary data.</text>
</comment>
<dbReference type="Proteomes" id="UP000640614">
    <property type="component" value="Unassembled WGS sequence"/>
</dbReference>
<dbReference type="EMBL" id="PRDM01000004">
    <property type="protein sequence ID" value="MBE8726786.1"/>
    <property type="molecule type" value="Genomic_DNA"/>
</dbReference>